<dbReference type="FunFam" id="1.20.5.170:FF:000007">
    <property type="entry name" value="hepatic leukemia factor isoform X2"/>
    <property type="match status" value="1"/>
</dbReference>
<evidence type="ECO:0000256" key="4">
    <source>
        <dbReference type="ARBA" id="ARBA00023125"/>
    </source>
</evidence>
<evidence type="ECO:0000313" key="12">
    <source>
        <dbReference type="Proteomes" id="UP000289886"/>
    </source>
</evidence>
<dbReference type="SUPFAM" id="SSF57959">
    <property type="entry name" value="Leucine zipper domain"/>
    <property type="match status" value="1"/>
</dbReference>
<dbReference type="Gene3D" id="1.20.5.170">
    <property type="match status" value="1"/>
</dbReference>
<evidence type="ECO:0000256" key="8">
    <source>
        <dbReference type="SAM" id="Coils"/>
    </source>
</evidence>
<dbReference type="CDD" id="cd14695">
    <property type="entry name" value="bZIP_HLF"/>
    <property type="match status" value="1"/>
</dbReference>
<dbReference type="AlphaFoldDB" id="A0A444UIN3"/>
<reference evidence="11 12" key="1">
    <citation type="submission" date="2019-01" db="EMBL/GenBank/DDBJ databases">
        <title>Draft Genome and Complete Hox-Cluster Characterization of the Sterlet Sturgeon (Acipenser ruthenus).</title>
        <authorList>
            <person name="Wei Q."/>
        </authorList>
    </citation>
    <scope>NUCLEOTIDE SEQUENCE [LARGE SCALE GENOMIC DNA]</scope>
    <source>
        <strain evidence="11">WHYD16114868_AA</strain>
        <tissue evidence="11">Blood</tissue>
    </source>
</reference>
<keyword evidence="12" id="KW-1185">Reference proteome</keyword>
<keyword evidence="8" id="KW-0175">Coiled coil</keyword>
<sequence>MESTEPAELGSGPPGSIPGVLKKLLENPPPPKFLEENGHEPVLSPSCPSPVDPDRVEVQVDFQPDPADLVLSTVPGGELFNPRVHRFSEDELKPQPMIKKAKKVFVPEEKKYWSRRSKNNVAAKRSRDARRLKENQITVRAAFLEKENAALRAEVAELRRDCGRSKNELAKYRDKYGPL</sequence>
<dbReference type="PANTHER" id="PTHR11988:SF24">
    <property type="entry name" value="THYROTROPH EMBRYONIC FACTOR"/>
    <property type="match status" value="1"/>
</dbReference>
<dbReference type="EMBL" id="SCEB01214490">
    <property type="protein sequence ID" value="RXM35056.1"/>
    <property type="molecule type" value="Genomic_DNA"/>
</dbReference>
<evidence type="ECO:0000256" key="7">
    <source>
        <dbReference type="ARBA" id="ARBA00023242"/>
    </source>
</evidence>
<dbReference type="InterPro" id="IPR004827">
    <property type="entry name" value="bZIP"/>
</dbReference>
<dbReference type="SMART" id="SM00338">
    <property type="entry name" value="BRLZ"/>
    <property type="match status" value="1"/>
</dbReference>
<dbReference type="GO" id="GO:0000978">
    <property type="term" value="F:RNA polymerase II cis-regulatory region sequence-specific DNA binding"/>
    <property type="evidence" value="ECO:0007669"/>
    <property type="project" value="TreeGrafter"/>
</dbReference>
<organism evidence="11 12">
    <name type="scientific">Acipenser ruthenus</name>
    <name type="common">Sterlet sturgeon</name>
    <dbReference type="NCBI Taxonomy" id="7906"/>
    <lineage>
        <taxon>Eukaryota</taxon>
        <taxon>Metazoa</taxon>
        <taxon>Chordata</taxon>
        <taxon>Craniata</taxon>
        <taxon>Vertebrata</taxon>
        <taxon>Euteleostomi</taxon>
        <taxon>Actinopterygii</taxon>
        <taxon>Chondrostei</taxon>
        <taxon>Acipenseriformes</taxon>
        <taxon>Acipenseridae</taxon>
        <taxon>Acipenser</taxon>
    </lineage>
</organism>
<feature type="coiled-coil region" evidence="8">
    <location>
        <begin position="134"/>
        <end position="175"/>
    </location>
</feature>
<dbReference type="PANTHER" id="PTHR11988">
    <property type="entry name" value="THYROTROPH EMBRYONIC FACTOR RELATED"/>
    <property type="match status" value="1"/>
</dbReference>
<evidence type="ECO:0000256" key="5">
    <source>
        <dbReference type="ARBA" id="ARBA00023159"/>
    </source>
</evidence>
<keyword evidence="4" id="KW-0238">DNA-binding</keyword>
<evidence type="ECO:0000256" key="1">
    <source>
        <dbReference type="ARBA" id="ARBA00004123"/>
    </source>
</evidence>
<evidence type="ECO:0000256" key="3">
    <source>
        <dbReference type="ARBA" id="ARBA00023015"/>
    </source>
</evidence>
<feature type="region of interest" description="Disordered" evidence="9">
    <location>
        <begin position="1"/>
        <end position="54"/>
    </location>
</feature>
<dbReference type="Pfam" id="PF07716">
    <property type="entry name" value="bZIP_2"/>
    <property type="match status" value="1"/>
</dbReference>
<evidence type="ECO:0000313" key="11">
    <source>
        <dbReference type="EMBL" id="RXM35056.1"/>
    </source>
</evidence>
<keyword evidence="6" id="KW-0804">Transcription</keyword>
<evidence type="ECO:0000256" key="2">
    <source>
        <dbReference type="ARBA" id="ARBA00009208"/>
    </source>
</evidence>
<keyword evidence="7" id="KW-0539">Nucleus</keyword>
<name>A0A444UIN3_ACIRT</name>
<dbReference type="GO" id="GO:0005634">
    <property type="term" value="C:nucleus"/>
    <property type="evidence" value="ECO:0007669"/>
    <property type="project" value="UniProtKB-SubCell"/>
</dbReference>
<protein>
    <submittedName>
        <fullName evidence="11">Transcription factor VBP</fullName>
    </submittedName>
</protein>
<accession>A0A444UIN3</accession>
<evidence type="ECO:0000256" key="9">
    <source>
        <dbReference type="SAM" id="MobiDB-lite"/>
    </source>
</evidence>
<dbReference type="GO" id="GO:0000981">
    <property type="term" value="F:DNA-binding transcription factor activity, RNA polymerase II-specific"/>
    <property type="evidence" value="ECO:0007669"/>
    <property type="project" value="TreeGrafter"/>
</dbReference>
<comment type="caution">
    <text evidence="11">The sequence shown here is derived from an EMBL/GenBank/DDBJ whole genome shotgun (WGS) entry which is preliminary data.</text>
</comment>
<proteinExistence type="inferred from homology"/>
<comment type="similarity">
    <text evidence="2">Belongs to the bZIP family. PAR subfamily.</text>
</comment>
<evidence type="ECO:0000259" key="10">
    <source>
        <dbReference type="PROSITE" id="PS50217"/>
    </source>
</evidence>
<gene>
    <name evidence="11" type="ORF">EOD39_21976</name>
</gene>
<keyword evidence="5" id="KW-0010">Activator</keyword>
<dbReference type="InterPro" id="IPR040223">
    <property type="entry name" value="PAR_bZIP"/>
</dbReference>
<dbReference type="PROSITE" id="PS50217">
    <property type="entry name" value="BZIP"/>
    <property type="match status" value="1"/>
</dbReference>
<keyword evidence="3" id="KW-0805">Transcription regulation</keyword>
<evidence type="ECO:0000256" key="6">
    <source>
        <dbReference type="ARBA" id="ARBA00023163"/>
    </source>
</evidence>
<comment type="subcellular location">
    <subcellularLocation>
        <location evidence="1">Nucleus</location>
    </subcellularLocation>
</comment>
<dbReference type="Proteomes" id="UP000289886">
    <property type="component" value="Unassembled WGS sequence"/>
</dbReference>
<feature type="domain" description="BZIP" evidence="10">
    <location>
        <begin position="109"/>
        <end position="172"/>
    </location>
</feature>
<dbReference type="InterPro" id="IPR046347">
    <property type="entry name" value="bZIP_sf"/>
</dbReference>